<proteinExistence type="predicted"/>
<protein>
    <recommendedName>
        <fullName evidence="1">Heterokaryon incompatibility domain-containing protein</fullName>
    </recommendedName>
</protein>
<evidence type="ECO:0000259" key="1">
    <source>
        <dbReference type="Pfam" id="PF06985"/>
    </source>
</evidence>
<evidence type="ECO:0000313" key="2">
    <source>
        <dbReference type="EMBL" id="KAF4619026.1"/>
    </source>
</evidence>
<keyword evidence="3" id="KW-1185">Reference proteome</keyword>
<dbReference type="Pfam" id="PF06985">
    <property type="entry name" value="HET"/>
    <property type="match status" value="1"/>
</dbReference>
<dbReference type="Proteomes" id="UP000566819">
    <property type="component" value="Unassembled WGS sequence"/>
</dbReference>
<feature type="domain" description="Heterokaryon incompatibility" evidence="1">
    <location>
        <begin position="573"/>
        <end position="731"/>
    </location>
</feature>
<gene>
    <name evidence="2" type="ORF">G7Y89_g14820</name>
</gene>
<dbReference type="AlphaFoldDB" id="A0A8H4QYI7"/>
<evidence type="ECO:0000313" key="3">
    <source>
        <dbReference type="Proteomes" id="UP000566819"/>
    </source>
</evidence>
<dbReference type="EMBL" id="JAAMPI010002066">
    <property type="protein sequence ID" value="KAF4619026.1"/>
    <property type="molecule type" value="Genomic_DNA"/>
</dbReference>
<dbReference type="PANTHER" id="PTHR24148">
    <property type="entry name" value="ANKYRIN REPEAT DOMAIN-CONTAINING PROTEIN 39 HOMOLOG-RELATED"/>
    <property type="match status" value="1"/>
</dbReference>
<dbReference type="Pfam" id="PF26639">
    <property type="entry name" value="Het-6_barrel"/>
    <property type="match status" value="1"/>
</dbReference>
<accession>A0A8H4QYI7</accession>
<dbReference type="InterPro" id="IPR052895">
    <property type="entry name" value="HetReg/Transcr_Mod"/>
</dbReference>
<reference evidence="2 3" key="1">
    <citation type="submission" date="2020-03" db="EMBL/GenBank/DDBJ databases">
        <title>Draft Genome Sequence of Cudoniella acicularis.</title>
        <authorList>
            <person name="Buettner E."/>
            <person name="Kellner H."/>
        </authorList>
    </citation>
    <scope>NUCLEOTIDE SEQUENCE [LARGE SCALE GENOMIC DNA]</scope>
    <source>
        <strain evidence="2 3">DSM 108380</strain>
    </source>
</reference>
<dbReference type="OrthoDB" id="2157530at2759"/>
<dbReference type="InterPro" id="IPR010730">
    <property type="entry name" value="HET"/>
</dbReference>
<sequence>MPILNLANEIILQILSSPILEKRDLCHTARTCRTLHNLVLPVLYHEIEFYSPLFPYKAETEGEENDVVGEIGGGGEMGEKTEFDMLTLLQTLKEHPERGTFVKSAKFTWYRAQYQTRVTVLKILENLPALRDLVAHERDVQLDEDGALLPFDDRDPINYPSRWIFQNCNLKSLRSLELEDGQARYEDFAHYFTLPGLKAFSIFQFQHASTGTHSSEPHRELEQQTIPAGLDTQSLSNIEELKIIGSTPPTSVLTSLLNKHREIKRFTWVINHLWRGKIFVSNIGKCLPLKSLSKTLVELYFSLAPLRRNTMQSEMDFSDFQVLRVLRTHQLILSPNSHPNRQRFLGYYRDTELSKRLPPSLEILDILFDLGVQSRRSPNDTPNNDIPSDYQWSLALINSSKTRLPNLKIFKIMERARYIDIQGEEKHEYSIGKERQYPEEVRNACIIAGIALKVIRISRDHVNYPLVALSYYSSIKVLEALTSLKNTLSRNQMDARPSFVRPAVQVGAPALEGGAPALQLGSLEKPILQDYVYSRLPHTSIRLLRFISRGLSNTVECDLQAFPLSPEGRLPKYHALSYCWGDPTRSNSLKCNGKEVLITTTLKEALSRLVALDRGSAEWIWIDQICVDQTNKEEKGAQVNIMREIYRKSERTIIWLGPDIKGIETTSGLLEEMWRLHTEDQDPVNGSRKRRPYTSSELEATNLPPAGDRSWKVLAELLSRPWFVRTWVIQEAVLSSVHPQMLCGSYKLDWEKLLGACSWMRSMCYSVTPLSHNIEAWTATRSLNLFNDFKNVGGCWDMVTLLMRAMRFQASEPRDKVYSLVGLSGEGSDSTYIPKALQANYDKSCRDVFRDVTRYIIKSSANLSIFALVRYIPEGKASPSWSVDFTADAHWEQISYLVIGHHHRGWPSMREKPNKASGNLPVDMPVSPSDDILALRGLLIDVVGTPCETMSRSNLDSSGSQVLFAWKSAYEYTRNRRPDLARAFMVTLTANWGLTETEMMEHEPLSNFWAYLWQAYDELLKISEDHDAVKRELQHVLKPQNADDPGDANLYRLHLNAAYNRRMFFAKHRSFLGLGPKSMQEGDILCVLFGGATPFILRPDEEQFRTSERQAAVNLRYLKSGSTNATTIGFLT</sequence>
<comment type="caution">
    <text evidence="2">The sequence shown here is derived from an EMBL/GenBank/DDBJ whole genome shotgun (WGS) entry which is preliminary data.</text>
</comment>
<dbReference type="PANTHER" id="PTHR24148:SF64">
    <property type="entry name" value="HETEROKARYON INCOMPATIBILITY DOMAIN-CONTAINING PROTEIN"/>
    <property type="match status" value="1"/>
</dbReference>
<organism evidence="2 3">
    <name type="scientific">Cudoniella acicularis</name>
    <dbReference type="NCBI Taxonomy" id="354080"/>
    <lineage>
        <taxon>Eukaryota</taxon>
        <taxon>Fungi</taxon>
        <taxon>Dikarya</taxon>
        <taxon>Ascomycota</taxon>
        <taxon>Pezizomycotina</taxon>
        <taxon>Leotiomycetes</taxon>
        <taxon>Helotiales</taxon>
        <taxon>Tricladiaceae</taxon>
        <taxon>Cudoniella</taxon>
    </lineage>
</organism>
<name>A0A8H4QYI7_9HELO</name>